<keyword evidence="2" id="KW-1133">Transmembrane helix</keyword>
<dbReference type="RefSeq" id="WP_110104545.1">
    <property type="nucleotide sequence ID" value="NZ_JACBZZ010000001.1"/>
</dbReference>
<organism evidence="3 4">
    <name type="scientific">Arthrobacter psychrochitiniphilus</name>
    <dbReference type="NCBI Taxonomy" id="291045"/>
    <lineage>
        <taxon>Bacteria</taxon>
        <taxon>Bacillati</taxon>
        <taxon>Actinomycetota</taxon>
        <taxon>Actinomycetes</taxon>
        <taxon>Micrococcales</taxon>
        <taxon>Micrococcaceae</taxon>
        <taxon>Arthrobacter</taxon>
    </lineage>
</organism>
<dbReference type="Proteomes" id="UP000246303">
    <property type="component" value="Unassembled WGS sequence"/>
</dbReference>
<accession>A0A2V3DV73</accession>
<feature type="compositionally biased region" description="Low complexity" evidence="1">
    <location>
        <begin position="75"/>
        <end position="89"/>
    </location>
</feature>
<name>A0A2V3DV73_9MICC</name>
<dbReference type="OrthoDB" id="4949689at2"/>
<dbReference type="InterPro" id="IPR007110">
    <property type="entry name" value="Ig-like_dom"/>
</dbReference>
<keyword evidence="4" id="KW-1185">Reference proteome</keyword>
<dbReference type="AlphaFoldDB" id="A0A2V3DV73"/>
<feature type="region of interest" description="Disordered" evidence="1">
    <location>
        <begin position="1"/>
        <end position="25"/>
    </location>
</feature>
<evidence type="ECO:0000256" key="2">
    <source>
        <dbReference type="SAM" id="Phobius"/>
    </source>
</evidence>
<keyword evidence="2" id="KW-0812">Transmembrane</keyword>
<proteinExistence type="predicted"/>
<comment type="caution">
    <text evidence="3">The sequence shown here is derived from an EMBL/GenBank/DDBJ whole genome shotgun (WGS) entry which is preliminary data.</text>
</comment>
<evidence type="ECO:0000313" key="3">
    <source>
        <dbReference type="EMBL" id="PXA69258.1"/>
    </source>
</evidence>
<evidence type="ECO:0000256" key="1">
    <source>
        <dbReference type="SAM" id="MobiDB-lite"/>
    </source>
</evidence>
<reference evidence="3 4" key="1">
    <citation type="submission" date="2018-05" db="EMBL/GenBank/DDBJ databases">
        <title>Genetic diversity of glacier-inhabiting Cryobacterium bacteria in China and description of Cryobacterium mengkeensis sp. nov. and Arthrobacter glacialis sp. nov.</title>
        <authorList>
            <person name="Liu Q."/>
            <person name="Xin Y.-H."/>
        </authorList>
    </citation>
    <scope>NUCLEOTIDE SEQUENCE [LARGE SCALE GENOMIC DNA]</scope>
    <source>
        <strain evidence="3 4">GP3</strain>
    </source>
</reference>
<feature type="region of interest" description="Disordered" evidence="1">
    <location>
        <begin position="66"/>
        <end position="98"/>
    </location>
</feature>
<sequence length="337" mass="35167">MNPHQLDVPGQASGPDEKNRRVSKLPGMRAAGVAFVLTLGLGAGGIAVANWNQSATATIDITAGAAPAPSPTPSAVPSVSPTPSALPSAPSQPPAVDAGTGTIVVNPAIRTLPAMVDAGTMSCESSGSSGRVDVSWEGKRASNISYMVTLKSQTSQTVFLQTQTVTAKNAIFTLGNTNSSYGNYLLRIQPVNTATGAVGDPSYRTMRYFGKNNFGCDYGAANIQPPLGALVLRSEPPASRPNDNVLKLSWTPSEATSYVVTLVLSGSTPKYGTEFTTSNLGATLIFPPRSYNQAGTSVSNAAFFGQYSLRILPMNGSQAGDPVYKTVQYGQYNFSVW</sequence>
<gene>
    <name evidence="3" type="ORF">CVS29_01430</name>
</gene>
<dbReference type="PROSITE" id="PS50835">
    <property type="entry name" value="IG_LIKE"/>
    <property type="match status" value="1"/>
</dbReference>
<evidence type="ECO:0000313" key="4">
    <source>
        <dbReference type="Proteomes" id="UP000246303"/>
    </source>
</evidence>
<protein>
    <submittedName>
        <fullName evidence="3">Uncharacterized protein</fullName>
    </submittedName>
</protein>
<keyword evidence="2" id="KW-0472">Membrane</keyword>
<feature type="transmembrane region" description="Helical" evidence="2">
    <location>
        <begin position="30"/>
        <end position="51"/>
    </location>
</feature>
<dbReference type="EMBL" id="QHLZ01000001">
    <property type="protein sequence ID" value="PXA69258.1"/>
    <property type="molecule type" value="Genomic_DNA"/>
</dbReference>